<keyword evidence="6" id="KW-1185">Reference proteome</keyword>
<dbReference type="InterPro" id="IPR036291">
    <property type="entry name" value="NAD(P)-bd_dom_sf"/>
</dbReference>
<dbReference type="CDD" id="cd05233">
    <property type="entry name" value="SDR_c"/>
    <property type="match status" value="1"/>
</dbReference>
<dbReference type="RefSeq" id="WP_153289749.1">
    <property type="nucleotide sequence ID" value="NZ_CP045643.1"/>
</dbReference>
<sequence>MSTTGPEGSTALVTGASYGIGADIARALAARGHHLVLVARSAGPLDRLAGALEAEYGVSARPLAADLSTEAGMELTAALACDADILVNNAGAGLGLSFERTTWEEERRMLALNVVAPSRLVHAALPAMLARGRGRILNVSSVAATAPVWQGTSYSASKAYALALTESLAHTRRIRTSPVALTALLLGHTVSEFHERAGIPPSPPSLTLASPYVAERAVRAILRRRPPVVCVPSVRYKVLAALLRHLPRRVAALPHLADDFTLTSYEARRPSYGIGEQRPGGRESVGSDGQDGVLSAEAHGQRERQP</sequence>
<evidence type="ECO:0000313" key="5">
    <source>
        <dbReference type="EMBL" id="QFZ75486.1"/>
    </source>
</evidence>
<organism evidence="5 6">
    <name type="scientific">Streptomyces fagopyri</name>
    <dbReference type="NCBI Taxonomy" id="2662397"/>
    <lineage>
        <taxon>Bacteria</taxon>
        <taxon>Bacillati</taxon>
        <taxon>Actinomycetota</taxon>
        <taxon>Actinomycetes</taxon>
        <taxon>Kitasatosporales</taxon>
        <taxon>Streptomycetaceae</taxon>
        <taxon>Streptomyces</taxon>
    </lineage>
</organism>
<dbReference type="PANTHER" id="PTHR44196:SF2">
    <property type="entry name" value="SHORT-CHAIN DEHYDROGENASE-RELATED"/>
    <property type="match status" value="1"/>
</dbReference>
<accession>A0A5Q0LFU4</accession>
<dbReference type="SUPFAM" id="SSF51735">
    <property type="entry name" value="NAD(P)-binding Rossmann-fold domains"/>
    <property type="match status" value="1"/>
</dbReference>
<feature type="region of interest" description="Disordered" evidence="4">
    <location>
        <begin position="269"/>
        <end position="306"/>
    </location>
</feature>
<evidence type="ECO:0000256" key="2">
    <source>
        <dbReference type="ARBA" id="ARBA00023002"/>
    </source>
</evidence>
<dbReference type="EMBL" id="CP045643">
    <property type="protein sequence ID" value="QFZ75486.1"/>
    <property type="molecule type" value="Genomic_DNA"/>
</dbReference>
<evidence type="ECO:0000256" key="3">
    <source>
        <dbReference type="RuleBase" id="RU000363"/>
    </source>
</evidence>
<reference evidence="5 6" key="1">
    <citation type="submission" date="2019-10" db="EMBL/GenBank/DDBJ databases">
        <title>A novel species.</title>
        <authorList>
            <person name="Gao J."/>
        </authorList>
    </citation>
    <scope>NUCLEOTIDE SEQUENCE [LARGE SCALE GENOMIC DNA]</scope>
    <source>
        <strain evidence="5 6">QMT-28</strain>
    </source>
</reference>
<dbReference type="InterPro" id="IPR002347">
    <property type="entry name" value="SDR_fam"/>
</dbReference>
<dbReference type="PANTHER" id="PTHR44196">
    <property type="entry name" value="DEHYDROGENASE/REDUCTASE SDR FAMILY MEMBER 7B"/>
    <property type="match status" value="1"/>
</dbReference>
<dbReference type="GO" id="GO:0016020">
    <property type="term" value="C:membrane"/>
    <property type="evidence" value="ECO:0007669"/>
    <property type="project" value="TreeGrafter"/>
</dbReference>
<evidence type="ECO:0000313" key="6">
    <source>
        <dbReference type="Proteomes" id="UP000326179"/>
    </source>
</evidence>
<dbReference type="AlphaFoldDB" id="A0A5Q0LFU4"/>
<evidence type="ECO:0000256" key="1">
    <source>
        <dbReference type="ARBA" id="ARBA00006484"/>
    </source>
</evidence>
<comment type="similarity">
    <text evidence="1 3">Belongs to the short-chain dehydrogenases/reductases (SDR) family.</text>
</comment>
<dbReference type="PROSITE" id="PS00061">
    <property type="entry name" value="ADH_SHORT"/>
    <property type="match status" value="1"/>
</dbReference>
<protein>
    <submittedName>
        <fullName evidence="5">SDR family NAD(P)-dependent oxidoreductase</fullName>
    </submittedName>
</protein>
<dbReference type="PRINTS" id="PR00081">
    <property type="entry name" value="GDHRDH"/>
</dbReference>
<dbReference type="Pfam" id="PF00106">
    <property type="entry name" value="adh_short"/>
    <property type="match status" value="1"/>
</dbReference>
<dbReference type="GO" id="GO:0016491">
    <property type="term" value="F:oxidoreductase activity"/>
    <property type="evidence" value="ECO:0007669"/>
    <property type="project" value="UniProtKB-KW"/>
</dbReference>
<dbReference type="PRINTS" id="PR00080">
    <property type="entry name" value="SDRFAMILY"/>
</dbReference>
<dbReference type="Gene3D" id="3.40.50.720">
    <property type="entry name" value="NAD(P)-binding Rossmann-like Domain"/>
    <property type="match status" value="1"/>
</dbReference>
<dbReference type="KEGG" id="sfy:GFH48_21425"/>
<evidence type="ECO:0000256" key="4">
    <source>
        <dbReference type="SAM" id="MobiDB-lite"/>
    </source>
</evidence>
<keyword evidence="2" id="KW-0560">Oxidoreductase</keyword>
<dbReference type="Proteomes" id="UP000326179">
    <property type="component" value="Chromosome"/>
</dbReference>
<name>A0A5Q0LFU4_9ACTN</name>
<proteinExistence type="inferred from homology"/>
<gene>
    <name evidence="5" type="ORF">GFH48_21425</name>
</gene>
<dbReference type="InterPro" id="IPR020904">
    <property type="entry name" value="Sc_DH/Rdtase_CS"/>
</dbReference>